<feature type="signal peptide" evidence="1">
    <location>
        <begin position="1"/>
        <end position="18"/>
    </location>
</feature>
<evidence type="ECO:0000256" key="1">
    <source>
        <dbReference type="SAM" id="SignalP"/>
    </source>
</evidence>
<dbReference type="Gene3D" id="3.10.180.10">
    <property type="entry name" value="2,3-Dihydroxybiphenyl 1,2-Dioxygenase, domain 1"/>
    <property type="match status" value="1"/>
</dbReference>
<protein>
    <recommendedName>
        <fullName evidence="3">VOC domain-containing protein</fullName>
    </recommendedName>
</protein>
<dbReference type="SUPFAM" id="SSF54593">
    <property type="entry name" value="Glyoxalase/Bleomycin resistance protein/Dihydroxybiphenyl dioxygenase"/>
    <property type="match status" value="1"/>
</dbReference>
<dbReference type="AlphaFoldDB" id="A0A7S2NZB2"/>
<dbReference type="EMBL" id="HBGY01008935">
    <property type="protein sequence ID" value="CAD9566794.1"/>
    <property type="molecule type" value="Transcribed_RNA"/>
</dbReference>
<organism evidence="2">
    <name type="scientific">Leptocylindrus danicus</name>
    <dbReference type="NCBI Taxonomy" id="163516"/>
    <lineage>
        <taxon>Eukaryota</taxon>
        <taxon>Sar</taxon>
        <taxon>Stramenopiles</taxon>
        <taxon>Ochrophyta</taxon>
        <taxon>Bacillariophyta</taxon>
        <taxon>Coscinodiscophyceae</taxon>
        <taxon>Chaetocerotophycidae</taxon>
        <taxon>Leptocylindrales</taxon>
        <taxon>Leptocylindraceae</taxon>
        <taxon>Leptocylindrus</taxon>
    </lineage>
</organism>
<evidence type="ECO:0008006" key="3">
    <source>
        <dbReference type="Google" id="ProtNLM"/>
    </source>
</evidence>
<sequence length="299" mass="33196">MRLAILSCISFLSVSSLARYVAGFASVPSRRMQSTRINNNKSSSLQPHQSQSTHISTTTILKAESDVYTSGVHHTAIRSKDIENAIKFYSLLSFEVEEKFLIGGTVRCAWLKNVHSPCRIELIEVPEDMLGAPKELVRAADQLKKTSLLGLNHLCLDVTQSIKARQALEVSDDDLDAEITQYFSADEDGVSTSVSSTCSGDQNTYDHRRNSEYGLGEWLTDLEGESKEMFGKTLRIAMGPTTRTIGKNVYDLAFLYDADGALVELLNHVTTRPETSESGWEKVSDEDFMTQLQSLQAKK</sequence>
<reference evidence="2" key="1">
    <citation type="submission" date="2021-01" db="EMBL/GenBank/DDBJ databases">
        <authorList>
            <person name="Corre E."/>
            <person name="Pelletier E."/>
            <person name="Niang G."/>
            <person name="Scheremetjew M."/>
            <person name="Finn R."/>
            <person name="Kale V."/>
            <person name="Holt S."/>
            <person name="Cochrane G."/>
            <person name="Meng A."/>
            <person name="Brown T."/>
            <person name="Cohen L."/>
        </authorList>
    </citation>
    <scope>NUCLEOTIDE SEQUENCE</scope>
    <source>
        <strain evidence="2">B650</strain>
    </source>
</reference>
<dbReference type="InterPro" id="IPR029068">
    <property type="entry name" value="Glyas_Bleomycin-R_OHBP_Dase"/>
</dbReference>
<feature type="chain" id="PRO_5031275951" description="VOC domain-containing protein" evidence="1">
    <location>
        <begin position="19"/>
        <end position="299"/>
    </location>
</feature>
<keyword evidence="1" id="KW-0732">Signal</keyword>
<name>A0A7S2NZB2_9STRA</name>
<gene>
    <name evidence="2" type="ORF">LDAN0321_LOCUS5633</name>
</gene>
<proteinExistence type="predicted"/>
<evidence type="ECO:0000313" key="2">
    <source>
        <dbReference type="EMBL" id="CAD9566794.1"/>
    </source>
</evidence>
<accession>A0A7S2NZB2</accession>